<protein>
    <submittedName>
        <fullName evidence="2">Uncharacterized protein</fullName>
    </submittedName>
</protein>
<dbReference type="EMBL" id="PFFQ01000063">
    <property type="protein sequence ID" value="PIW14169.1"/>
    <property type="molecule type" value="Genomic_DNA"/>
</dbReference>
<accession>A0A2M7FY78</accession>
<sequence>MALESENSVPKIVGGFNIPKAVIENKVDVLSFLEILVRKNLVTAQELDDVRSAVVEHLNAAYPDLQLSVSNGSPIPPPAKPMSQAFVSAPPPVIQPMAAPAAPTVAPAAPAASSPTPIAGGAPTPPANLSPTPSSPTPGGSGAKPLYVQAQPPKFIK</sequence>
<feature type="compositionally biased region" description="Pro residues" evidence="1">
    <location>
        <begin position="123"/>
        <end position="136"/>
    </location>
</feature>
<organism evidence="2 3">
    <name type="scientific">bacterium (Candidatus Blackallbacteria) CG17_big_fil_post_rev_8_21_14_2_50_48_46</name>
    <dbReference type="NCBI Taxonomy" id="2014261"/>
    <lineage>
        <taxon>Bacteria</taxon>
        <taxon>Candidatus Blackallbacteria</taxon>
    </lineage>
</organism>
<gene>
    <name evidence="2" type="ORF">COW36_22595</name>
</gene>
<feature type="region of interest" description="Disordered" evidence="1">
    <location>
        <begin position="97"/>
        <end position="157"/>
    </location>
</feature>
<reference evidence="2 3" key="1">
    <citation type="submission" date="2017-09" db="EMBL/GenBank/DDBJ databases">
        <title>Depth-based differentiation of microbial function through sediment-hosted aquifers and enrichment of novel symbionts in the deep terrestrial subsurface.</title>
        <authorList>
            <person name="Probst A.J."/>
            <person name="Ladd B."/>
            <person name="Jarett J.K."/>
            <person name="Geller-Mcgrath D.E."/>
            <person name="Sieber C.M."/>
            <person name="Emerson J.B."/>
            <person name="Anantharaman K."/>
            <person name="Thomas B.C."/>
            <person name="Malmstrom R."/>
            <person name="Stieglmeier M."/>
            <person name="Klingl A."/>
            <person name="Woyke T."/>
            <person name="Ryan C.M."/>
            <person name="Banfield J.F."/>
        </authorList>
    </citation>
    <scope>NUCLEOTIDE SEQUENCE [LARGE SCALE GENOMIC DNA]</scope>
    <source>
        <strain evidence="2">CG17_big_fil_post_rev_8_21_14_2_50_48_46</strain>
    </source>
</reference>
<dbReference type="Proteomes" id="UP000231019">
    <property type="component" value="Unassembled WGS sequence"/>
</dbReference>
<dbReference type="AlphaFoldDB" id="A0A2M7FY78"/>
<evidence type="ECO:0000313" key="3">
    <source>
        <dbReference type="Proteomes" id="UP000231019"/>
    </source>
</evidence>
<feature type="compositionally biased region" description="Low complexity" evidence="1">
    <location>
        <begin position="98"/>
        <end position="122"/>
    </location>
</feature>
<name>A0A2M7FY78_9BACT</name>
<proteinExistence type="predicted"/>
<evidence type="ECO:0000313" key="2">
    <source>
        <dbReference type="EMBL" id="PIW14169.1"/>
    </source>
</evidence>
<evidence type="ECO:0000256" key="1">
    <source>
        <dbReference type="SAM" id="MobiDB-lite"/>
    </source>
</evidence>
<comment type="caution">
    <text evidence="2">The sequence shown here is derived from an EMBL/GenBank/DDBJ whole genome shotgun (WGS) entry which is preliminary data.</text>
</comment>